<sequence>MPGPSCSGFGWNDEAKCIIAEKELFDNGRYRAMGHFAETFTYVWSNEFIEYDGWKQYGASIHVQQGINMSKDDVRVSRLARVDPSERVEASMRVRLR</sequence>
<organism evidence="1">
    <name type="scientific">Cucumis melo</name>
    <name type="common">Muskmelon</name>
    <dbReference type="NCBI Taxonomy" id="3656"/>
    <lineage>
        <taxon>Eukaryota</taxon>
        <taxon>Viridiplantae</taxon>
        <taxon>Streptophyta</taxon>
        <taxon>Embryophyta</taxon>
        <taxon>Tracheophyta</taxon>
        <taxon>Spermatophyta</taxon>
        <taxon>Magnoliopsida</taxon>
        <taxon>eudicotyledons</taxon>
        <taxon>Gunneridae</taxon>
        <taxon>Pentapetalae</taxon>
        <taxon>rosids</taxon>
        <taxon>fabids</taxon>
        <taxon>Cucurbitales</taxon>
        <taxon>Cucurbitaceae</taxon>
        <taxon>Benincaseae</taxon>
        <taxon>Cucumis</taxon>
    </lineage>
</organism>
<evidence type="ECO:0008006" key="2">
    <source>
        <dbReference type="Google" id="ProtNLM"/>
    </source>
</evidence>
<protein>
    <recommendedName>
        <fullName evidence="2">Retrotransposon protein</fullName>
    </recommendedName>
</protein>
<evidence type="ECO:0000313" key="1">
    <source>
        <dbReference type="EnsemblPlants" id="MELO3C025455.2.1"/>
    </source>
</evidence>
<dbReference type="Gramene" id="MELO3C025455.2.1">
    <property type="protein sequence ID" value="MELO3C025455.2.1"/>
    <property type="gene ID" value="MELO3C025455.2"/>
</dbReference>
<accession>A0A9I9DXI1</accession>
<dbReference type="EnsemblPlants" id="MELO3C025455.2.1">
    <property type="protein sequence ID" value="MELO3C025455.2.1"/>
    <property type="gene ID" value="MELO3C025455.2"/>
</dbReference>
<proteinExistence type="predicted"/>
<name>A0A9I9DXI1_CUCME</name>
<dbReference type="AlphaFoldDB" id="A0A9I9DXI1"/>
<reference evidence="1" key="1">
    <citation type="submission" date="2023-03" db="UniProtKB">
        <authorList>
            <consortium name="EnsemblPlants"/>
        </authorList>
    </citation>
    <scope>IDENTIFICATION</scope>
</reference>